<gene>
    <name evidence="1" type="ORF">ACA1_224440</name>
</gene>
<dbReference type="Proteomes" id="UP000011083">
    <property type="component" value="Unassembled WGS sequence"/>
</dbReference>
<sequence>MVCLINLVPISYCNADWGSNTINCKSISGYFFVLAGGPIMWTSKAQMTVALSSTEAKYHSISEATKQAIYIHKFFSSLNINKSIPITIHNNNQSSIAIANQQQMMFHSQIKHYDIKLHHVCDLIVKGLI</sequence>
<reference evidence="1 2" key="1">
    <citation type="journal article" date="2013" name="Genome Biol.">
        <title>Genome of Acanthamoeba castellanii highlights extensive lateral gene transfer and early evolution of tyrosine kinase signaling.</title>
        <authorList>
            <person name="Clarke M."/>
            <person name="Lohan A.J."/>
            <person name="Liu B."/>
            <person name="Lagkouvardos I."/>
            <person name="Roy S."/>
            <person name="Zafar N."/>
            <person name="Bertelli C."/>
            <person name="Schilde C."/>
            <person name="Kianianmomeni A."/>
            <person name="Burglin T.R."/>
            <person name="Frech C."/>
            <person name="Turcotte B."/>
            <person name="Kopec K.O."/>
            <person name="Synnott J.M."/>
            <person name="Choo C."/>
            <person name="Paponov I."/>
            <person name="Finkler A."/>
            <person name="Soon Heng Tan C."/>
            <person name="Hutchins A.P."/>
            <person name="Weinmeier T."/>
            <person name="Rattei T."/>
            <person name="Chu J.S."/>
            <person name="Gimenez G."/>
            <person name="Irimia M."/>
            <person name="Rigden D.J."/>
            <person name="Fitzpatrick D.A."/>
            <person name="Lorenzo-Morales J."/>
            <person name="Bateman A."/>
            <person name="Chiu C.H."/>
            <person name="Tang P."/>
            <person name="Hegemann P."/>
            <person name="Fromm H."/>
            <person name="Raoult D."/>
            <person name="Greub G."/>
            <person name="Miranda-Saavedra D."/>
            <person name="Chen N."/>
            <person name="Nash P."/>
            <person name="Ginger M.L."/>
            <person name="Horn M."/>
            <person name="Schaap P."/>
            <person name="Caler L."/>
            <person name="Loftus B."/>
        </authorList>
    </citation>
    <scope>NUCLEOTIDE SEQUENCE [LARGE SCALE GENOMIC DNA]</scope>
    <source>
        <strain evidence="1 2">Neff</strain>
    </source>
</reference>
<evidence type="ECO:0000313" key="2">
    <source>
        <dbReference type="Proteomes" id="UP000011083"/>
    </source>
</evidence>
<name>L8GSU6_ACACF</name>
<dbReference type="KEGG" id="acan:ACA1_224440"/>
<dbReference type="OMA" id="LERMEPM"/>
<dbReference type="EMBL" id="KB008010">
    <property type="protein sequence ID" value="ELR16065.1"/>
    <property type="molecule type" value="Genomic_DNA"/>
</dbReference>
<dbReference type="VEuPathDB" id="AmoebaDB:ACA1_224440"/>
<dbReference type="OrthoDB" id="413361at2759"/>
<organism evidence="1 2">
    <name type="scientific">Acanthamoeba castellanii (strain ATCC 30010 / Neff)</name>
    <dbReference type="NCBI Taxonomy" id="1257118"/>
    <lineage>
        <taxon>Eukaryota</taxon>
        <taxon>Amoebozoa</taxon>
        <taxon>Discosea</taxon>
        <taxon>Longamoebia</taxon>
        <taxon>Centramoebida</taxon>
        <taxon>Acanthamoebidae</taxon>
        <taxon>Acanthamoeba</taxon>
    </lineage>
</organism>
<dbReference type="PANTHER" id="PTHR11439:SF483">
    <property type="entry name" value="PEPTIDE SYNTHASE GLIP-LIKE, PUTATIVE (AFU_ORTHOLOGUE AFUA_3G12920)-RELATED"/>
    <property type="match status" value="1"/>
</dbReference>
<dbReference type="GeneID" id="14916656"/>
<dbReference type="AlphaFoldDB" id="L8GSU6"/>
<dbReference type="CDD" id="cd09272">
    <property type="entry name" value="RNase_HI_RT_Ty1"/>
    <property type="match status" value="1"/>
</dbReference>
<accession>L8GSU6</accession>
<feature type="non-terminal residue" evidence="1">
    <location>
        <position position="129"/>
    </location>
</feature>
<proteinExistence type="predicted"/>
<dbReference type="PANTHER" id="PTHR11439">
    <property type="entry name" value="GAG-POL-RELATED RETROTRANSPOSON"/>
    <property type="match status" value="1"/>
</dbReference>
<dbReference type="STRING" id="1257118.L8GSU6"/>
<evidence type="ECO:0000313" key="1">
    <source>
        <dbReference type="EMBL" id="ELR16065.1"/>
    </source>
</evidence>
<keyword evidence="2" id="KW-1185">Reference proteome</keyword>
<dbReference type="RefSeq" id="XP_004338078.1">
    <property type="nucleotide sequence ID" value="XM_004338030.1"/>
</dbReference>
<protein>
    <submittedName>
        <fullName evidence="1">Copialike protein</fullName>
    </submittedName>
</protein>